<dbReference type="InterPro" id="IPR039355">
    <property type="entry name" value="Transcription_factor_GATA"/>
</dbReference>
<accession>A0AA88H545</accession>
<keyword evidence="4" id="KW-0862">Zinc</keyword>
<evidence type="ECO:0000313" key="10">
    <source>
        <dbReference type="Proteomes" id="UP000816034"/>
    </source>
</evidence>
<feature type="domain" description="GATA-type" evidence="8">
    <location>
        <begin position="155"/>
        <end position="209"/>
    </location>
</feature>
<dbReference type="SMART" id="SM00401">
    <property type="entry name" value="ZnF_GATA"/>
    <property type="match status" value="1"/>
</dbReference>
<dbReference type="GO" id="GO:0008270">
    <property type="term" value="F:zinc ion binding"/>
    <property type="evidence" value="ECO:0007669"/>
    <property type="project" value="UniProtKB-KW"/>
</dbReference>
<evidence type="ECO:0000256" key="3">
    <source>
        <dbReference type="ARBA" id="ARBA00022771"/>
    </source>
</evidence>
<evidence type="ECO:0000256" key="2">
    <source>
        <dbReference type="ARBA" id="ARBA00022723"/>
    </source>
</evidence>
<feature type="compositionally biased region" description="Polar residues" evidence="7">
    <location>
        <begin position="158"/>
        <end position="176"/>
    </location>
</feature>
<gene>
    <name evidence="9" type="ORF">C9374_007240</name>
</gene>
<dbReference type="Gene3D" id="3.30.50.10">
    <property type="entry name" value="Erythroid Transcription Factor GATA-1, subunit A"/>
    <property type="match status" value="1"/>
</dbReference>
<dbReference type="AlphaFoldDB" id="A0AA88H545"/>
<keyword evidence="10" id="KW-1185">Reference proteome</keyword>
<dbReference type="GeneID" id="68099694"/>
<dbReference type="EMBL" id="PYSW02000002">
    <property type="protein sequence ID" value="KAG2393709.1"/>
    <property type="molecule type" value="Genomic_DNA"/>
</dbReference>
<protein>
    <recommendedName>
        <fullName evidence="8">GATA-type domain-containing protein</fullName>
    </recommendedName>
</protein>
<comment type="subcellular location">
    <subcellularLocation>
        <location evidence="1">Nucleus</location>
    </subcellularLocation>
</comment>
<feature type="region of interest" description="Disordered" evidence="7">
    <location>
        <begin position="152"/>
        <end position="176"/>
    </location>
</feature>
<proteinExistence type="predicted"/>
<evidence type="ECO:0000256" key="6">
    <source>
        <dbReference type="PROSITE-ProRule" id="PRU00094"/>
    </source>
</evidence>
<evidence type="ECO:0000256" key="7">
    <source>
        <dbReference type="SAM" id="MobiDB-lite"/>
    </source>
</evidence>
<evidence type="ECO:0000256" key="4">
    <source>
        <dbReference type="ARBA" id="ARBA00022833"/>
    </source>
</evidence>
<reference evidence="9 10" key="1">
    <citation type="journal article" date="2018" name="BMC Genomics">
        <title>The genome of Naegleria lovaniensis, the basis for a comparative approach to unravel pathogenicity factors of the human pathogenic amoeba N. fowleri.</title>
        <authorList>
            <person name="Liechti N."/>
            <person name="Schurch N."/>
            <person name="Bruggmann R."/>
            <person name="Wittwer M."/>
        </authorList>
    </citation>
    <scope>NUCLEOTIDE SEQUENCE [LARGE SCALE GENOMIC DNA]</scope>
    <source>
        <strain evidence="9 10">ATCC 30569</strain>
    </source>
</reference>
<dbReference type="PANTHER" id="PTHR10071">
    <property type="entry name" value="TRANSCRIPTION FACTOR GATA FAMILY MEMBER"/>
    <property type="match status" value="1"/>
</dbReference>
<keyword evidence="5" id="KW-0539">Nucleus</keyword>
<dbReference type="Proteomes" id="UP000816034">
    <property type="component" value="Unassembled WGS sequence"/>
</dbReference>
<name>A0AA88H545_NAELO</name>
<dbReference type="RefSeq" id="XP_044555603.1">
    <property type="nucleotide sequence ID" value="XM_044697190.1"/>
</dbReference>
<dbReference type="InterPro" id="IPR000679">
    <property type="entry name" value="Znf_GATA"/>
</dbReference>
<evidence type="ECO:0000259" key="8">
    <source>
        <dbReference type="PROSITE" id="PS50114"/>
    </source>
</evidence>
<dbReference type="GO" id="GO:0000978">
    <property type="term" value="F:RNA polymerase II cis-regulatory region sequence-specific DNA binding"/>
    <property type="evidence" value="ECO:0007669"/>
    <property type="project" value="TreeGrafter"/>
</dbReference>
<evidence type="ECO:0000256" key="5">
    <source>
        <dbReference type="ARBA" id="ARBA00023242"/>
    </source>
</evidence>
<dbReference type="GO" id="GO:0000122">
    <property type="term" value="P:negative regulation of transcription by RNA polymerase II"/>
    <property type="evidence" value="ECO:0007669"/>
    <property type="project" value="TreeGrafter"/>
</dbReference>
<dbReference type="PROSITE" id="PS50114">
    <property type="entry name" value="GATA_ZN_FINGER_2"/>
    <property type="match status" value="1"/>
</dbReference>
<comment type="caution">
    <text evidence="9">The sequence shown here is derived from an EMBL/GenBank/DDBJ whole genome shotgun (WGS) entry which is preliminary data.</text>
</comment>
<dbReference type="SUPFAM" id="SSF57716">
    <property type="entry name" value="Glucocorticoid receptor-like (DNA-binding domain)"/>
    <property type="match status" value="1"/>
</dbReference>
<dbReference type="CDD" id="cd00202">
    <property type="entry name" value="ZnF_GATA"/>
    <property type="match status" value="1"/>
</dbReference>
<organism evidence="9 10">
    <name type="scientific">Naegleria lovaniensis</name>
    <name type="common">Amoeba</name>
    <dbReference type="NCBI Taxonomy" id="51637"/>
    <lineage>
        <taxon>Eukaryota</taxon>
        <taxon>Discoba</taxon>
        <taxon>Heterolobosea</taxon>
        <taxon>Tetramitia</taxon>
        <taxon>Eutetramitia</taxon>
        <taxon>Vahlkampfiidae</taxon>
        <taxon>Naegleria</taxon>
    </lineage>
</organism>
<keyword evidence="2" id="KW-0479">Metal-binding</keyword>
<evidence type="ECO:0000256" key="1">
    <source>
        <dbReference type="ARBA" id="ARBA00004123"/>
    </source>
</evidence>
<keyword evidence="3 6" id="KW-0863">Zinc-finger</keyword>
<dbReference type="GO" id="GO:0000981">
    <property type="term" value="F:DNA-binding transcription factor activity, RNA polymerase II-specific"/>
    <property type="evidence" value="ECO:0007669"/>
    <property type="project" value="TreeGrafter"/>
</dbReference>
<dbReference type="GO" id="GO:0005634">
    <property type="term" value="C:nucleus"/>
    <property type="evidence" value="ECO:0007669"/>
    <property type="project" value="UniProtKB-SubCell"/>
</dbReference>
<dbReference type="Pfam" id="PF00320">
    <property type="entry name" value="GATA"/>
    <property type="match status" value="1"/>
</dbReference>
<sequence>MDLFSPNEHAIEDWNSQFLLPDNEDHEHTNWFESIMSSSTGVKHVLLSPLNQIYGAAATCKPTMKPISQTHHDHSNHSTLHDPHPVTLSYDPFQILSREHDLCSNCPCSSMPLQPPRQLLTFQRHALMQHEIQTTNTPHHGFPMRMKKKRTRSMTTKNSQCENCGTRSTPTWRRNPSTGQTLCNKCGLYELRYGMNRPAKEEYLKLGRRKRHVAAEETPSNVIKSPSENDVAEIECKKMKQDPSFRSMECDLTETLNHEGHVHHGWSSLNVLKDRLKEASERYPDIIQTLISLIRKHVLTQPQVLSQIVQTSPLNLHQQQEPEPQLSLDSTELSIKEEEEESCTNFLLFETCIQ</sequence>
<dbReference type="PANTHER" id="PTHR10071:SF281">
    <property type="entry name" value="BOX A-BINDING FACTOR-RELATED"/>
    <property type="match status" value="1"/>
</dbReference>
<evidence type="ECO:0000313" key="9">
    <source>
        <dbReference type="EMBL" id="KAG2393709.1"/>
    </source>
</evidence>
<dbReference type="GO" id="GO:0045944">
    <property type="term" value="P:positive regulation of transcription by RNA polymerase II"/>
    <property type="evidence" value="ECO:0007669"/>
    <property type="project" value="TreeGrafter"/>
</dbReference>
<dbReference type="InterPro" id="IPR013088">
    <property type="entry name" value="Znf_NHR/GATA"/>
</dbReference>